<reference evidence="5 6" key="1">
    <citation type="submission" date="2018-10" db="EMBL/GenBank/DDBJ databases">
        <title>Proposal of Lysobacter pythonis sp. nov. isolated from royal pythons (Python regius).</title>
        <authorList>
            <person name="Hans-Juergen B."/>
            <person name="Huptas C."/>
            <person name="Sandra B."/>
            <person name="Igor L."/>
            <person name="Joachim S."/>
            <person name="Siegfried S."/>
            <person name="Mareike W."/>
            <person name="Peter K."/>
        </authorList>
    </citation>
    <scope>NUCLEOTIDE SEQUENCE [LARGE SCALE GENOMIC DNA]</scope>
    <source>
        <strain evidence="5 6">4284/11</strain>
    </source>
</reference>
<dbReference type="InterPro" id="IPR001789">
    <property type="entry name" value="Sig_transdc_resp-reg_receiver"/>
</dbReference>
<dbReference type="Pfam" id="PF01627">
    <property type="entry name" value="Hpt"/>
    <property type="match status" value="1"/>
</dbReference>
<dbReference type="AlphaFoldDB" id="A0A3M2HXV0"/>
<dbReference type="InterPro" id="IPR011006">
    <property type="entry name" value="CheY-like_superfamily"/>
</dbReference>
<dbReference type="Pfam" id="PF00072">
    <property type="entry name" value="Response_reg"/>
    <property type="match status" value="1"/>
</dbReference>
<proteinExistence type="predicted"/>
<dbReference type="SMART" id="SM00448">
    <property type="entry name" value="REC"/>
    <property type="match status" value="1"/>
</dbReference>
<dbReference type="PROSITE" id="PS50110">
    <property type="entry name" value="RESPONSE_REGULATORY"/>
    <property type="match status" value="1"/>
</dbReference>
<keyword evidence="2" id="KW-0902">Two-component regulatory system</keyword>
<protein>
    <submittedName>
        <fullName evidence="5">Response regulator</fullName>
    </submittedName>
</protein>
<accession>A0A3M2HXV0</accession>
<dbReference type="Gene3D" id="3.40.50.2300">
    <property type="match status" value="1"/>
</dbReference>
<evidence type="ECO:0000313" key="5">
    <source>
        <dbReference type="EMBL" id="RMH94546.1"/>
    </source>
</evidence>
<dbReference type="PANTHER" id="PTHR44591:SF21">
    <property type="entry name" value="TWO-COMPONENT RESPONSE REGULATOR"/>
    <property type="match status" value="1"/>
</dbReference>
<organism evidence="5 6">
    <name type="scientific">Solilutibacter pythonis</name>
    <dbReference type="NCBI Taxonomy" id="2483112"/>
    <lineage>
        <taxon>Bacteria</taxon>
        <taxon>Pseudomonadati</taxon>
        <taxon>Pseudomonadota</taxon>
        <taxon>Gammaproteobacteria</taxon>
        <taxon>Lysobacterales</taxon>
        <taxon>Lysobacteraceae</taxon>
        <taxon>Solilutibacter</taxon>
    </lineage>
</organism>
<keyword evidence="1 3" id="KW-0597">Phosphoprotein</keyword>
<dbReference type="InterPro" id="IPR050595">
    <property type="entry name" value="Bact_response_regulator"/>
</dbReference>
<evidence type="ECO:0000313" key="6">
    <source>
        <dbReference type="Proteomes" id="UP000275012"/>
    </source>
</evidence>
<dbReference type="Proteomes" id="UP000275012">
    <property type="component" value="Unassembled WGS sequence"/>
</dbReference>
<name>A0A3M2HXV0_9GAMM</name>
<gene>
    <name evidence="5" type="ORF">EBB59_02425</name>
</gene>
<dbReference type="SUPFAM" id="SSF52172">
    <property type="entry name" value="CheY-like"/>
    <property type="match status" value="1"/>
</dbReference>
<evidence type="ECO:0000256" key="1">
    <source>
        <dbReference type="ARBA" id="ARBA00022553"/>
    </source>
</evidence>
<keyword evidence="6" id="KW-1185">Reference proteome</keyword>
<evidence type="ECO:0000256" key="3">
    <source>
        <dbReference type="PROSITE-ProRule" id="PRU00169"/>
    </source>
</evidence>
<dbReference type="GO" id="GO:0004672">
    <property type="term" value="F:protein kinase activity"/>
    <property type="evidence" value="ECO:0007669"/>
    <property type="project" value="UniProtKB-ARBA"/>
</dbReference>
<dbReference type="InterPro" id="IPR008207">
    <property type="entry name" value="Sig_transdc_His_kin_Hpt_dom"/>
</dbReference>
<dbReference type="PANTHER" id="PTHR44591">
    <property type="entry name" value="STRESS RESPONSE REGULATOR PROTEIN 1"/>
    <property type="match status" value="1"/>
</dbReference>
<dbReference type="InterPro" id="IPR036641">
    <property type="entry name" value="HPT_dom_sf"/>
</dbReference>
<feature type="domain" description="Response regulatory" evidence="4">
    <location>
        <begin position="21"/>
        <end position="137"/>
    </location>
</feature>
<dbReference type="Gene3D" id="1.20.120.160">
    <property type="entry name" value="HPT domain"/>
    <property type="match status" value="1"/>
</dbReference>
<dbReference type="SUPFAM" id="SSF47226">
    <property type="entry name" value="Histidine-containing phosphotransfer domain, HPT domain"/>
    <property type="match status" value="1"/>
</dbReference>
<evidence type="ECO:0000256" key="2">
    <source>
        <dbReference type="ARBA" id="ARBA00023012"/>
    </source>
</evidence>
<evidence type="ECO:0000259" key="4">
    <source>
        <dbReference type="PROSITE" id="PS50110"/>
    </source>
</evidence>
<dbReference type="EMBL" id="RFLY01000002">
    <property type="protein sequence ID" value="RMH94546.1"/>
    <property type="molecule type" value="Genomic_DNA"/>
</dbReference>
<dbReference type="CDD" id="cd00156">
    <property type="entry name" value="REC"/>
    <property type="match status" value="1"/>
</dbReference>
<feature type="modified residue" description="4-aspartylphosphate" evidence="3">
    <location>
        <position position="70"/>
    </location>
</feature>
<sequence length="246" mass="26132">MRRYMGKRGYGMKDHPPMNPRLLLVEDAPVSQAFLAEAARAVPAHVDVAGSLAEAMTLATDFRFDAWLIDAHLPDGRGIELLARLRETLPAPHPVALAHTASHDAAELATLREAGFAIVVSKPLSAAAWQAALRTALSDDKTTTWDDAAALRALNGNAGSVRALRGLFLAELPEQHAVILTALENGHLDTARGELHRLKAGCGFVGATRLRAAVDALHAAPASPALRHAFTEAVTELLARPAPNPD</sequence>
<comment type="caution">
    <text evidence="5">The sequence shown here is derived from an EMBL/GenBank/DDBJ whole genome shotgun (WGS) entry which is preliminary data.</text>
</comment>
<dbReference type="GO" id="GO:0000160">
    <property type="term" value="P:phosphorelay signal transduction system"/>
    <property type="evidence" value="ECO:0007669"/>
    <property type="project" value="UniProtKB-KW"/>
</dbReference>